<evidence type="ECO:0000313" key="2">
    <source>
        <dbReference type="EMBL" id="MBB4928147.1"/>
    </source>
</evidence>
<evidence type="ECO:0000313" key="3">
    <source>
        <dbReference type="Proteomes" id="UP000540506"/>
    </source>
</evidence>
<evidence type="ECO:0000256" key="1">
    <source>
        <dbReference type="SAM" id="MobiDB-lite"/>
    </source>
</evidence>
<organism evidence="2 3">
    <name type="scientific">Kitasatospora kifunensis</name>
    <name type="common">Streptomyces kifunensis</name>
    <dbReference type="NCBI Taxonomy" id="58351"/>
    <lineage>
        <taxon>Bacteria</taxon>
        <taxon>Bacillati</taxon>
        <taxon>Actinomycetota</taxon>
        <taxon>Actinomycetes</taxon>
        <taxon>Kitasatosporales</taxon>
        <taxon>Streptomycetaceae</taxon>
        <taxon>Kitasatospora</taxon>
    </lineage>
</organism>
<gene>
    <name evidence="2" type="ORF">FHR34_007242</name>
</gene>
<name>A0A7W7R9Y1_KITKI</name>
<reference evidence="2 3" key="1">
    <citation type="submission" date="2020-08" db="EMBL/GenBank/DDBJ databases">
        <title>Sequencing the genomes of 1000 actinobacteria strains.</title>
        <authorList>
            <person name="Klenk H.-P."/>
        </authorList>
    </citation>
    <scope>NUCLEOTIDE SEQUENCE [LARGE SCALE GENOMIC DNA]</scope>
    <source>
        <strain evidence="2 3">DSM 41654</strain>
    </source>
</reference>
<dbReference type="Proteomes" id="UP000540506">
    <property type="component" value="Unassembled WGS sequence"/>
</dbReference>
<sequence>MVFIILFTRFCEKLFGLFRPCETMAHGKPSNGEASRRSDRVPRQHSPHCCPGLHGPELSDKSLIAAIDQLEALANDPNPPLGGR</sequence>
<protein>
    <submittedName>
        <fullName evidence="2">Uncharacterized protein</fullName>
    </submittedName>
</protein>
<accession>A0A7W7R9Y1</accession>
<dbReference type="EMBL" id="JACHJV010000002">
    <property type="protein sequence ID" value="MBB4928147.1"/>
    <property type="molecule type" value="Genomic_DNA"/>
</dbReference>
<comment type="caution">
    <text evidence="2">The sequence shown here is derived from an EMBL/GenBank/DDBJ whole genome shotgun (WGS) entry which is preliminary data.</text>
</comment>
<dbReference type="AlphaFoldDB" id="A0A7W7R9Y1"/>
<proteinExistence type="predicted"/>
<feature type="region of interest" description="Disordered" evidence="1">
    <location>
        <begin position="23"/>
        <end position="55"/>
    </location>
</feature>
<keyword evidence="3" id="KW-1185">Reference proteome</keyword>